<proteinExistence type="predicted"/>
<keyword evidence="2" id="KW-1185">Reference proteome</keyword>
<organism evidence="1 2">
    <name type="scientific">Mya arenaria</name>
    <name type="common">Soft-shell clam</name>
    <dbReference type="NCBI Taxonomy" id="6604"/>
    <lineage>
        <taxon>Eukaryota</taxon>
        <taxon>Metazoa</taxon>
        <taxon>Spiralia</taxon>
        <taxon>Lophotrochozoa</taxon>
        <taxon>Mollusca</taxon>
        <taxon>Bivalvia</taxon>
        <taxon>Autobranchia</taxon>
        <taxon>Heteroconchia</taxon>
        <taxon>Euheterodonta</taxon>
        <taxon>Imparidentia</taxon>
        <taxon>Neoheterodontei</taxon>
        <taxon>Myida</taxon>
        <taxon>Myoidea</taxon>
        <taxon>Myidae</taxon>
        <taxon>Mya</taxon>
    </lineage>
</organism>
<sequence>MKLHPYIKTCYWYNTTFNPIGTPYIVLSVITGVGEMISLEETIELVAATGTKDKGQVNYEEFCDLVKMIITR</sequence>
<reference evidence="1" key="1">
    <citation type="submission" date="2022-11" db="EMBL/GenBank/DDBJ databases">
        <title>Centuries of genome instability and evolution in soft-shell clam transmissible cancer (bioRxiv).</title>
        <authorList>
            <person name="Hart S.F.M."/>
            <person name="Yonemitsu M.A."/>
            <person name="Giersch R.M."/>
            <person name="Beal B.F."/>
            <person name="Arriagada G."/>
            <person name="Davis B.W."/>
            <person name="Ostrander E.A."/>
            <person name="Goff S.P."/>
            <person name="Metzger M.J."/>
        </authorList>
    </citation>
    <scope>NUCLEOTIDE SEQUENCE</scope>
    <source>
        <strain evidence="1">MELC-2E11</strain>
        <tissue evidence="1">Siphon/mantle</tissue>
    </source>
</reference>
<protein>
    <recommendedName>
        <fullName evidence="3">EF-hand domain-containing protein</fullName>
    </recommendedName>
</protein>
<accession>A0ABY7EHY5</accession>
<gene>
    <name evidence="1" type="ORF">MAR_034681</name>
</gene>
<evidence type="ECO:0008006" key="3">
    <source>
        <dbReference type="Google" id="ProtNLM"/>
    </source>
</evidence>
<dbReference type="EMBL" id="CP111018">
    <property type="protein sequence ID" value="WAR09605.1"/>
    <property type="molecule type" value="Genomic_DNA"/>
</dbReference>
<evidence type="ECO:0000313" key="2">
    <source>
        <dbReference type="Proteomes" id="UP001164746"/>
    </source>
</evidence>
<name>A0ABY7EHY5_MYAAR</name>
<dbReference type="Proteomes" id="UP001164746">
    <property type="component" value="Chromosome 7"/>
</dbReference>
<evidence type="ECO:0000313" key="1">
    <source>
        <dbReference type="EMBL" id="WAR09605.1"/>
    </source>
</evidence>